<protein>
    <recommendedName>
        <fullName evidence="8">ABC transporter domain-containing protein</fullName>
    </recommendedName>
</protein>
<dbReference type="GO" id="GO:0140359">
    <property type="term" value="F:ABC-type transporter activity"/>
    <property type="evidence" value="ECO:0007669"/>
    <property type="project" value="InterPro"/>
</dbReference>
<evidence type="ECO:0000256" key="4">
    <source>
        <dbReference type="ARBA" id="ARBA00022989"/>
    </source>
</evidence>
<dbReference type="InterPro" id="IPR017871">
    <property type="entry name" value="ABC_transporter-like_CS"/>
</dbReference>
<evidence type="ECO:0000256" key="2">
    <source>
        <dbReference type="ARBA" id="ARBA00022448"/>
    </source>
</evidence>
<reference evidence="9 10" key="1">
    <citation type="journal article" date="2015" name="Genome Biol. Evol.">
        <title>Comparative Genomics of a Bacterivorous Green Alga Reveals Evolutionary Causalities and Consequences of Phago-Mixotrophic Mode of Nutrition.</title>
        <authorList>
            <person name="Burns J.A."/>
            <person name="Paasch A."/>
            <person name="Narechania A."/>
            <person name="Kim E."/>
        </authorList>
    </citation>
    <scope>NUCLEOTIDE SEQUENCE [LARGE SCALE GENOMIC DNA]</scope>
    <source>
        <strain evidence="9 10">PLY_AMNH</strain>
    </source>
</reference>
<keyword evidence="10" id="KW-1185">Reference proteome</keyword>
<feature type="transmembrane region" description="Helical" evidence="7">
    <location>
        <begin position="826"/>
        <end position="851"/>
    </location>
</feature>
<sequence>MHPVVDAHLVAPAHCAGCGQCILWFMVILVLSNLASTMMCMAIGAAAPNSSTGGAVANMVSSMALMFFFLFGGFLLSKKDMADDVSWLADISFFNYAYEALAVNEFGDPDRQYTFNVKGSHVAEYPVKGEGVLKEFGFDSGRFHADLALISVLCVAFAAITFVLLVLCETGLWFQIKQLLLGAFSSQATTRHLHDLTDPDNPASRRRAGRPRSLSAHSYETLLSLDRLPGRTDTPPQAPALTEGAQEAEEGHGVQGLVLTWSGIKYSVHGGRKVIISDVTGMAGDTPQGRGVLALGSGEEHSAGCARRAQHAGELQGVVGVDGQPMSRSGIRHLSGYVHQDVVLPGTSTVMEYLMFHAALRLPMHTRREARATRCWQIITQLGLQRVEGSRIGDHFVRGLSGGEKRRVSIGAELIKSPAILFLDEPTTGLDSTNATKVVEILAELEQEGVTVMLTIHQPRLDMFRIMARLLLLSDEGTVLYSGPSAAMADYCASLGLESSARFPHMSEFVMDAISHNSNMGAELANTFATSEVLQDLHRNIQSLFDAHDAQPGSRKVTPSRKYTTALFTQIWVLSGRQSRNIVRHPLLILLTYIANAVIASAVGLTYRNAGKDTWGIQNRLGSLFFILIYLAFMSLSSLPLWREERLLFLRERAAGVYSTGAYFAAVILFDIVPLRILPPLFFTFITYPMIGYEDDGTLWRRAAFSITLVLLNVVASTFSMFIGAVSPSNSVANVFGSLLTLLMILFAGFLVNNDSLASGASSWLLELTYGHSAYEALVINQFSNVTGYRFTSYQYSGIGKPPGTDVTGDTILDTFGFHTGTDDSIMWWITDTLCLAALGILYLVLTYFALKLPENGLKDLGPSLAPGIKRSSDV</sequence>
<dbReference type="Gene3D" id="3.40.50.300">
    <property type="entry name" value="P-loop containing nucleotide triphosphate hydrolases"/>
    <property type="match status" value="1"/>
</dbReference>
<feature type="transmembrane region" description="Helical" evidence="7">
    <location>
        <begin position="147"/>
        <end position="168"/>
    </location>
</feature>
<dbReference type="GO" id="GO:0005524">
    <property type="term" value="F:ATP binding"/>
    <property type="evidence" value="ECO:0007669"/>
    <property type="project" value="InterPro"/>
</dbReference>
<feature type="transmembrane region" description="Helical" evidence="7">
    <location>
        <begin position="703"/>
        <end position="725"/>
    </location>
</feature>
<dbReference type="InterPro" id="IPR013525">
    <property type="entry name" value="ABC2_TM"/>
</dbReference>
<feature type="transmembrane region" description="Helical" evidence="7">
    <location>
        <begin position="55"/>
        <end position="76"/>
    </location>
</feature>
<proteinExistence type="predicted"/>
<comment type="caution">
    <text evidence="9">The sequence shown here is derived from an EMBL/GenBank/DDBJ whole genome shotgun (WGS) entry which is preliminary data.</text>
</comment>
<dbReference type="InterPro" id="IPR050352">
    <property type="entry name" value="ABCG_transporters"/>
</dbReference>
<dbReference type="GO" id="GO:0016020">
    <property type="term" value="C:membrane"/>
    <property type="evidence" value="ECO:0007669"/>
    <property type="project" value="UniProtKB-SubCell"/>
</dbReference>
<dbReference type="GO" id="GO:0016887">
    <property type="term" value="F:ATP hydrolysis activity"/>
    <property type="evidence" value="ECO:0007669"/>
    <property type="project" value="InterPro"/>
</dbReference>
<organism evidence="9 10">
    <name type="scientific">Cymbomonas tetramitiformis</name>
    <dbReference type="NCBI Taxonomy" id="36881"/>
    <lineage>
        <taxon>Eukaryota</taxon>
        <taxon>Viridiplantae</taxon>
        <taxon>Chlorophyta</taxon>
        <taxon>Pyramimonadophyceae</taxon>
        <taxon>Pyramimonadales</taxon>
        <taxon>Pyramimonadaceae</taxon>
        <taxon>Cymbomonas</taxon>
    </lineage>
</organism>
<dbReference type="PROSITE" id="PS50893">
    <property type="entry name" value="ABC_TRANSPORTER_2"/>
    <property type="match status" value="1"/>
</dbReference>
<evidence type="ECO:0000256" key="6">
    <source>
        <dbReference type="SAM" id="MobiDB-lite"/>
    </source>
</evidence>
<dbReference type="InterPro" id="IPR027417">
    <property type="entry name" value="P-loop_NTPase"/>
</dbReference>
<dbReference type="AlphaFoldDB" id="A0AAE0FKC0"/>
<feature type="region of interest" description="Disordered" evidence="6">
    <location>
        <begin position="193"/>
        <end position="249"/>
    </location>
</feature>
<comment type="subcellular location">
    <subcellularLocation>
        <location evidence="1">Membrane</location>
        <topology evidence="1">Multi-pass membrane protein</topology>
    </subcellularLocation>
</comment>
<evidence type="ECO:0000256" key="5">
    <source>
        <dbReference type="ARBA" id="ARBA00023136"/>
    </source>
</evidence>
<keyword evidence="2" id="KW-0813">Transport</keyword>
<feature type="transmembrane region" description="Helical" evidence="7">
    <location>
        <begin position="732"/>
        <end position="752"/>
    </location>
</feature>
<dbReference type="Pfam" id="PF00005">
    <property type="entry name" value="ABC_tran"/>
    <property type="match status" value="1"/>
</dbReference>
<accession>A0AAE0FKC0</accession>
<keyword evidence="5 7" id="KW-0472">Membrane</keyword>
<evidence type="ECO:0000256" key="7">
    <source>
        <dbReference type="SAM" id="Phobius"/>
    </source>
</evidence>
<keyword evidence="3 7" id="KW-0812">Transmembrane</keyword>
<feature type="transmembrane region" description="Helical" evidence="7">
    <location>
        <begin position="663"/>
        <end position="691"/>
    </location>
</feature>
<evidence type="ECO:0000256" key="1">
    <source>
        <dbReference type="ARBA" id="ARBA00004141"/>
    </source>
</evidence>
<dbReference type="PROSITE" id="PS00211">
    <property type="entry name" value="ABC_TRANSPORTER_1"/>
    <property type="match status" value="1"/>
</dbReference>
<name>A0AAE0FKC0_9CHLO</name>
<dbReference type="InterPro" id="IPR003439">
    <property type="entry name" value="ABC_transporter-like_ATP-bd"/>
</dbReference>
<evidence type="ECO:0000256" key="3">
    <source>
        <dbReference type="ARBA" id="ARBA00022692"/>
    </source>
</evidence>
<keyword evidence="4 7" id="KW-1133">Transmembrane helix</keyword>
<dbReference type="PANTHER" id="PTHR48041:SF2">
    <property type="entry name" value="ATP-DEPENDENT PERMEASE-RELATED"/>
    <property type="match status" value="1"/>
</dbReference>
<gene>
    <name evidence="9" type="ORF">CYMTET_29779</name>
</gene>
<dbReference type="EMBL" id="LGRX02016997">
    <property type="protein sequence ID" value="KAK3261310.1"/>
    <property type="molecule type" value="Genomic_DNA"/>
</dbReference>
<dbReference type="Pfam" id="PF01061">
    <property type="entry name" value="ABC2_membrane"/>
    <property type="match status" value="2"/>
</dbReference>
<dbReference type="Proteomes" id="UP001190700">
    <property type="component" value="Unassembled WGS sequence"/>
</dbReference>
<feature type="transmembrane region" description="Helical" evidence="7">
    <location>
        <begin position="622"/>
        <end position="642"/>
    </location>
</feature>
<dbReference type="SUPFAM" id="SSF52540">
    <property type="entry name" value="P-loop containing nucleoside triphosphate hydrolases"/>
    <property type="match status" value="1"/>
</dbReference>
<evidence type="ECO:0000313" key="9">
    <source>
        <dbReference type="EMBL" id="KAK3261310.1"/>
    </source>
</evidence>
<evidence type="ECO:0000259" key="8">
    <source>
        <dbReference type="PROSITE" id="PS50893"/>
    </source>
</evidence>
<dbReference type="PANTHER" id="PTHR48041">
    <property type="entry name" value="ABC TRANSPORTER G FAMILY MEMBER 28"/>
    <property type="match status" value="1"/>
</dbReference>
<feature type="transmembrane region" description="Helical" evidence="7">
    <location>
        <begin position="587"/>
        <end position="607"/>
    </location>
</feature>
<evidence type="ECO:0000313" key="10">
    <source>
        <dbReference type="Proteomes" id="UP001190700"/>
    </source>
</evidence>
<feature type="domain" description="ABC transporter" evidence="8">
    <location>
        <begin position="246"/>
        <end position="501"/>
    </location>
</feature>